<dbReference type="AlphaFoldDB" id="A0A653BM67"/>
<evidence type="ECO:0000313" key="2">
    <source>
        <dbReference type="Proteomes" id="UP000410492"/>
    </source>
</evidence>
<organism evidence="1 2">
    <name type="scientific">Callosobruchus maculatus</name>
    <name type="common">Southern cowpea weevil</name>
    <name type="synonym">Pulse bruchid</name>
    <dbReference type="NCBI Taxonomy" id="64391"/>
    <lineage>
        <taxon>Eukaryota</taxon>
        <taxon>Metazoa</taxon>
        <taxon>Ecdysozoa</taxon>
        <taxon>Arthropoda</taxon>
        <taxon>Hexapoda</taxon>
        <taxon>Insecta</taxon>
        <taxon>Pterygota</taxon>
        <taxon>Neoptera</taxon>
        <taxon>Endopterygota</taxon>
        <taxon>Coleoptera</taxon>
        <taxon>Polyphaga</taxon>
        <taxon>Cucujiformia</taxon>
        <taxon>Chrysomeloidea</taxon>
        <taxon>Chrysomelidae</taxon>
        <taxon>Bruchinae</taxon>
        <taxon>Bruchini</taxon>
        <taxon>Callosobruchus</taxon>
    </lineage>
</organism>
<sequence length="67" mass="7485">MRRISGLASDGSLVMQKRTRHIPLVNSTEPSSKLTRIVQRGCILFAITKCFTLGQNKLAFSLYGLLF</sequence>
<evidence type="ECO:0000313" key="1">
    <source>
        <dbReference type="EMBL" id="VEN36697.1"/>
    </source>
</evidence>
<reference evidence="1 2" key="1">
    <citation type="submission" date="2019-01" db="EMBL/GenBank/DDBJ databases">
        <authorList>
            <person name="Sayadi A."/>
        </authorList>
    </citation>
    <scope>NUCLEOTIDE SEQUENCE [LARGE SCALE GENOMIC DNA]</scope>
</reference>
<proteinExistence type="predicted"/>
<gene>
    <name evidence="1" type="ORF">CALMAC_LOCUS2215</name>
</gene>
<dbReference type="EMBL" id="CAACVG010002616">
    <property type="protein sequence ID" value="VEN36697.1"/>
    <property type="molecule type" value="Genomic_DNA"/>
</dbReference>
<name>A0A653BM67_CALMS</name>
<accession>A0A653BM67</accession>
<protein>
    <submittedName>
        <fullName evidence="1">Uncharacterized protein</fullName>
    </submittedName>
</protein>
<dbReference type="Proteomes" id="UP000410492">
    <property type="component" value="Unassembled WGS sequence"/>
</dbReference>
<keyword evidence="2" id="KW-1185">Reference proteome</keyword>